<dbReference type="SFLD" id="SFLDS00019">
    <property type="entry name" value="Glutathione_Transferase_(cytos"/>
    <property type="match status" value="1"/>
</dbReference>
<dbReference type="Pfam" id="PF00043">
    <property type="entry name" value="GST_C"/>
    <property type="match status" value="1"/>
</dbReference>
<dbReference type="Proteomes" id="UP000275461">
    <property type="component" value="Unassembled WGS sequence"/>
</dbReference>
<dbReference type="PROSITE" id="PS50404">
    <property type="entry name" value="GST_NTER"/>
    <property type="match status" value="1"/>
</dbReference>
<dbReference type="PANTHER" id="PTHR43968">
    <property type="match status" value="1"/>
</dbReference>
<dbReference type="PROSITE" id="PS50405">
    <property type="entry name" value="GST_CTER"/>
    <property type="match status" value="1"/>
</dbReference>
<gene>
    <name evidence="3" type="ORF">DFR31_2581</name>
</gene>
<dbReference type="InterPro" id="IPR040079">
    <property type="entry name" value="Glutathione_S-Trfase"/>
</dbReference>
<dbReference type="Gene3D" id="1.20.1050.10">
    <property type="match status" value="1"/>
</dbReference>
<evidence type="ECO:0000259" key="1">
    <source>
        <dbReference type="PROSITE" id="PS50404"/>
    </source>
</evidence>
<sequence length="207" mass="23231">MGAVNRRSVITLYSDPDALDSHRVRFVLAEKGIDANLVSVDPSDPPEDLQELNPYCATPTLVDRELSLYDSRVIVEYLDERYPHPPLMPVDPVSRAKARLVVSRVERDWYPLVEQLAGGKGRGQAAARKELGEGVVASDPLFQGYPYLLSEELSVMDCAVLPVLWRLSALGVDLPGRAENLQAYMERMFERPSFQKSLSDIEKVMRN</sequence>
<dbReference type="SUPFAM" id="SSF47616">
    <property type="entry name" value="GST C-terminal domain-like"/>
    <property type="match status" value="1"/>
</dbReference>
<evidence type="ECO:0000259" key="2">
    <source>
        <dbReference type="PROSITE" id="PS50405"/>
    </source>
</evidence>
<dbReference type="OrthoDB" id="9781431at2"/>
<dbReference type="PANTHER" id="PTHR43968:SF6">
    <property type="entry name" value="GLUTATHIONE S-TRANSFERASE OMEGA"/>
    <property type="match status" value="1"/>
</dbReference>
<dbReference type="AlphaFoldDB" id="A0A498BS93"/>
<dbReference type="SUPFAM" id="SSF52833">
    <property type="entry name" value="Thioredoxin-like"/>
    <property type="match status" value="1"/>
</dbReference>
<dbReference type="InterPro" id="IPR004045">
    <property type="entry name" value="Glutathione_S-Trfase_N"/>
</dbReference>
<dbReference type="Pfam" id="PF13417">
    <property type="entry name" value="GST_N_3"/>
    <property type="match status" value="1"/>
</dbReference>
<protein>
    <submittedName>
        <fullName evidence="3">RNA polymerase-associated protein</fullName>
    </submittedName>
</protein>
<dbReference type="RefSeq" id="WP_121443079.1">
    <property type="nucleotide sequence ID" value="NZ_RCDA01000005.1"/>
</dbReference>
<name>A0A498BS93_9GAMM</name>
<accession>A0A498BS93</accession>
<dbReference type="Gene3D" id="3.40.30.10">
    <property type="entry name" value="Glutaredoxin"/>
    <property type="match status" value="1"/>
</dbReference>
<feature type="domain" description="GST C-terminal" evidence="2">
    <location>
        <begin position="91"/>
        <end position="207"/>
    </location>
</feature>
<keyword evidence="4" id="KW-1185">Reference proteome</keyword>
<dbReference type="GO" id="GO:0005737">
    <property type="term" value="C:cytoplasm"/>
    <property type="evidence" value="ECO:0007669"/>
    <property type="project" value="TreeGrafter"/>
</dbReference>
<dbReference type="InterPro" id="IPR010987">
    <property type="entry name" value="Glutathione-S-Trfase_C-like"/>
</dbReference>
<dbReference type="InterPro" id="IPR004046">
    <property type="entry name" value="GST_C"/>
</dbReference>
<dbReference type="EMBL" id="RCDA01000005">
    <property type="protein sequence ID" value="RLK46873.1"/>
    <property type="molecule type" value="Genomic_DNA"/>
</dbReference>
<reference evidence="3 4" key="1">
    <citation type="submission" date="2018-10" db="EMBL/GenBank/DDBJ databases">
        <title>Genomic Encyclopedia of Type Strains, Phase IV (KMG-IV): sequencing the most valuable type-strain genomes for metagenomic binning, comparative biology and taxonomic classification.</title>
        <authorList>
            <person name="Goeker M."/>
        </authorList>
    </citation>
    <scope>NUCLEOTIDE SEQUENCE [LARGE SCALE GENOMIC DNA]</scope>
    <source>
        <strain evidence="3 4">DSM 12769</strain>
    </source>
</reference>
<feature type="domain" description="GST N-terminal" evidence="1">
    <location>
        <begin position="8"/>
        <end position="86"/>
    </location>
</feature>
<evidence type="ECO:0000313" key="3">
    <source>
        <dbReference type="EMBL" id="RLK46873.1"/>
    </source>
</evidence>
<dbReference type="InterPro" id="IPR050983">
    <property type="entry name" value="GST_Omega/HSP26"/>
</dbReference>
<dbReference type="InterPro" id="IPR036249">
    <property type="entry name" value="Thioredoxin-like_sf"/>
</dbReference>
<proteinExistence type="predicted"/>
<dbReference type="InterPro" id="IPR036282">
    <property type="entry name" value="Glutathione-S-Trfase_C_sf"/>
</dbReference>
<dbReference type="SFLD" id="SFLDG00358">
    <property type="entry name" value="Main_(cytGST)"/>
    <property type="match status" value="1"/>
</dbReference>
<evidence type="ECO:0000313" key="4">
    <source>
        <dbReference type="Proteomes" id="UP000275461"/>
    </source>
</evidence>
<organism evidence="3 4">
    <name type="scientific">Alkalispirillum mobile</name>
    <dbReference type="NCBI Taxonomy" id="85925"/>
    <lineage>
        <taxon>Bacteria</taxon>
        <taxon>Pseudomonadati</taxon>
        <taxon>Pseudomonadota</taxon>
        <taxon>Gammaproteobacteria</taxon>
        <taxon>Chromatiales</taxon>
        <taxon>Ectothiorhodospiraceae</taxon>
        <taxon>Alkalispirillum</taxon>
    </lineage>
</organism>
<comment type="caution">
    <text evidence="3">The sequence shown here is derived from an EMBL/GenBank/DDBJ whole genome shotgun (WGS) entry which is preliminary data.</text>
</comment>